<protein>
    <recommendedName>
        <fullName evidence="1">Carboxymuconolactone decarboxylase-like domain-containing protein</fullName>
    </recommendedName>
</protein>
<evidence type="ECO:0000313" key="3">
    <source>
        <dbReference type="Proteomes" id="UP000215771"/>
    </source>
</evidence>
<dbReference type="PANTHER" id="PTHR34846">
    <property type="entry name" value="4-CARBOXYMUCONOLACTONE DECARBOXYLASE FAMILY PROTEIN (AFU_ORTHOLOGUE AFUA_6G11590)"/>
    <property type="match status" value="1"/>
</dbReference>
<dbReference type="SUPFAM" id="SSF69118">
    <property type="entry name" value="AhpD-like"/>
    <property type="match status" value="1"/>
</dbReference>
<dbReference type="InterPro" id="IPR003779">
    <property type="entry name" value="CMD-like"/>
</dbReference>
<dbReference type="EMBL" id="NQMQ01000017">
    <property type="protein sequence ID" value="PAJ69264.1"/>
    <property type="molecule type" value="Genomic_DNA"/>
</dbReference>
<dbReference type="InterPro" id="IPR029032">
    <property type="entry name" value="AhpD-like"/>
</dbReference>
<dbReference type="PANTHER" id="PTHR34846:SF10">
    <property type="entry name" value="CYTOPLASMIC PROTEIN"/>
    <property type="match status" value="1"/>
</dbReference>
<evidence type="ECO:0000313" key="2">
    <source>
        <dbReference type="EMBL" id="PAJ69264.1"/>
    </source>
</evidence>
<gene>
    <name evidence="2" type="ORF">CIG21_08120</name>
</gene>
<name>A0A269PCC5_9CORY</name>
<dbReference type="Proteomes" id="UP000215771">
    <property type="component" value="Unassembled WGS sequence"/>
</dbReference>
<sequence length="158" mass="17934">MIPSMTAREVPQEIIDMFYPPMQYMRDKLDPDFGHLAAVRATAINGCTVCTAIHRRNAREHGWSEDYILKVEQWTRHASEFSETEALILELADTITELDDAPDSLPDDLWNRALDTLGEEVTRALIVGIVGVNSYNRLGIAFKQDPRDVARVTDFDLQ</sequence>
<organism evidence="2 3">
    <name type="scientific">Corynebacterium hadale</name>
    <dbReference type="NCBI Taxonomy" id="2026255"/>
    <lineage>
        <taxon>Bacteria</taxon>
        <taxon>Bacillati</taxon>
        <taxon>Actinomycetota</taxon>
        <taxon>Actinomycetes</taxon>
        <taxon>Mycobacteriales</taxon>
        <taxon>Corynebacteriaceae</taxon>
        <taxon>Corynebacterium</taxon>
    </lineage>
</organism>
<dbReference type="GO" id="GO:0051920">
    <property type="term" value="F:peroxiredoxin activity"/>
    <property type="evidence" value="ECO:0007669"/>
    <property type="project" value="InterPro"/>
</dbReference>
<comment type="caution">
    <text evidence="2">The sequence shown here is derived from an EMBL/GenBank/DDBJ whole genome shotgun (WGS) entry which is preliminary data.</text>
</comment>
<evidence type="ECO:0000259" key="1">
    <source>
        <dbReference type="Pfam" id="PF02627"/>
    </source>
</evidence>
<dbReference type="Pfam" id="PF02627">
    <property type="entry name" value="CMD"/>
    <property type="match status" value="1"/>
</dbReference>
<dbReference type="AlphaFoldDB" id="A0A269PCC5"/>
<reference evidence="2 3" key="1">
    <citation type="submission" date="2017-08" db="EMBL/GenBank/DDBJ databases">
        <authorList>
            <person name="de Groot N.N."/>
        </authorList>
    </citation>
    <scope>NUCLEOTIDE SEQUENCE [LARGE SCALE GENOMIC DNA]</scope>
    <source>
        <strain evidence="2 3">NBT06-6</strain>
    </source>
</reference>
<accession>A0A269PCC5</accession>
<proteinExistence type="predicted"/>
<feature type="domain" description="Carboxymuconolactone decarboxylase-like" evidence="1">
    <location>
        <begin position="26"/>
        <end position="78"/>
    </location>
</feature>
<dbReference type="Gene3D" id="1.20.1290.10">
    <property type="entry name" value="AhpD-like"/>
    <property type="match status" value="1"/>
</dbReference>